<sequence length="200" mass="21473">MGRHSRRPQHRLWRRLRWYAAATALAAAAAHLYPANARFTDTTSNTGNTVSSGTVVLSGTVPLGGQLFTVPNAIPGSTAIACVITTYTGTLPATVQMYVPSVTGTLGSYMVFRLQIGTGSNTDCSDFNPTSTLYNTSGMRAASQTLDAFIGAHNTWATGVGNWSATTNTTRTWKLEWIVQSNDAAQSQSTSFTARWEAQR</sequence>
<dbReference type="RefSeq" id="WP_253235646.1">
    <property type="nucleotide sequence ID" value="NZ_JAMYJR010000002.1"/>
</dbReference>
<name>A0ABT1DFA2_9ACTN</name>
<reference evidence="2 3" key="1">
    <citation type="submission" date="2022-06" db="EMBL/GenBank/DDBJ databases">
        <title>New Species of the Genus Actinoplanes, ActinopZanes ferrugineus.</title>
        <authorList>
            <person name="Ding P."/>
        </authorList>
    </citation>
    <scope>NUCLEOTIDE SEQUENCE [LARGE SCALE GENOMIC DNA]</scope>
    <source>
        <strain evidence="2 3">TRM88003</strain>
    </source>
</reference>
<accession>A0ABT1DFA2</accession>
<feature type="chain" id="PRO_5045287528" evidence="1">
    <location>
        <begin position="38"/>
        <end position="200"/>
    </location>
</feature>
<evidence type="ECO:0000256" key="1">
    <source>
        <dbReference type="SAM" id="SignalP"/>
    </source>
</evidence>
<keyword evidence="1" id="KW-0732">Signal</keyword>
<dbReference type="EMBL" id="JAMYJR010000002">
    <property type="protein sequence ID" value="MCO8269502.1"/>
    <property type="molecule type" value="Genomic_DNA"/>
</dbReference>
<proteinExistence type="predicted"/>
<evidence type="ECO:0000313" key="3">
    <source>
        <dbReference type="Proteomes" id="UP001523369"/>
    </source>
</evidence>
<evidence type="ECO:0000313" key="2">
    <source>
        <dbReference type="EMBL" id="MCO8269502.1"/>
    </source>
</evidence>
<dbReference type="Proteomes" id="UP001523369">
    <property type="component" value="Unassembled WGS sequence"/>
</dbReference>
<keyword evidence="3" id="KW-1185">Reference proteome</keyword>
<comment type="caution">
    <text evidence="2">The sequence shown here is derived from an EMBL/GenBank/DDBJ whole genome shotgun (WGS) entry which is preliminary data.</text>
</comment>
<protein>
    <submittedName>
        <fullName evidence="2">Uncharacterized protein</fullName>
    </submittedName>
</protein>
<feature type="signal peptide" evidence="1">
    <location>
        <begin position="1"/>
        <end position="37"/>
    </location>
</feature>
<gene>
    <name evidence="2" type="ORF">M1L60_02725</name>
</gene>
<organism evidence="2 3">
    <name type="scientific">Paractinoplanes aksuensis</name>
    <dbReference type="NCBI Taxonomy" id="2939490"/>
    <lineage>
        <taxon>Bacteria</taxon>
        <taxon>Bacillati</taxon>
        <taxon>Actinomycetota</taxon>
        <taxon>Actinomycetes</taxon>
        <taxon>Micromonosporales</taxon>
        <taxon>Micromonosporaceae</taxon>
        <taxon>Paractinoplanes</taxon>
    </lineage>
</organism>